<dbReference type="InterPro" id="IPR036412">
    <property type="entry name" value="HAD-like_sf"/>
</dbReference>
<proteinExistence type="predicted"/>
<gene>
    <name evidence="1" type="ORF">DQ384_02365</name>
</gene>
<organism evidence="1 2">
    <name type="scientific">Sphaerisporangium album</name>
    <dbReference type="NCBI Taxonomy" id="509200"/>
    <lineage>
        <taxon>Bacteria</taxon>
        <taxon>Bacillati</taxon>
        <taxon>Actinomycetota</taxon>
        <taxon>Actinomycetes</taxon>
        <taxon>Streptosporangiales</taxon>
        <taxon>Streptosporangiaceae</taxon>
        <taxon>Sphaerisporangium</taxon>
    </lineage>
</organism>
<dbReference type="Gene3D" id="1.10.150.240">
    <property type="entry name" value="Putative phosphatase, domain 2"/>
    <property type="match status" value="1"/>
</dbReference>
<accession>A0A367FSB7</accession>
<dbReference type="Pfam" id="PF00702">
    <property type="entry name" value="Hydrolase"/>
    <property type="match status" value="1"/>
</dbReference>
<evidence type="ECO:0000313" key="2">
    <source>
        <dbReference type="Proteomes" id="UP000253094"/>
    </source>
</evidence>
<dbReference type="Gene3D" id="3.40.50.1000">
    <property type="entry name" value="HAD superfamily/HAD-like"/>
    <property type="match status" value="1"/>
</dbReference>
<dbReference type="AlphaFoldDB" id="A0A367FSB7"/>
<keyword evidence="2" id="KW-1185">Reference proteome</keyword>
<dbReference type="InterPro" id="IPR023198">
    <property type="entry name" value="PGP-like_dom2"/>
</dbReference>
<dbReference type="SUPFAM" id="SSF56784">
    <property type="entry name" value="HAD-like"/>
    <property type="match status" value="1"/>
</dbReference>
<evidence type="ECO:0000313" key="1">
    <source>
        <dbReference type="EMBL" id="RCG33288.1"/>
    </source>
</evidence>
<keyword evidence="1" id="KW-0378">Hydrolase</keyword>
<dbReference type="NCBIfam" id="TIGR01509">
    <property type="entry name" value="HAD-SF-IA-v3"/>
    <property type="match status" value="1"/>
</dbReference>
<dbReference type="PANTHER" id="PTHR43434:SF1">
    <property type="entry name" value="PHOSPHOGLYCOLATE PHOSPHATASE"/>
    <property type="match status" value="1"/>
</dbReference>
<dbReference type="SFLD" id="SFLDG01135">
    <property type="entry name" value="C1.5.6:_HAD__Beta-PGM__Phospha"/>
    <property type="match status" value="1"/>
</dbReference>
<dbReference type="EMBL" id="QOIL01000001">
    <property type="protein sequence ID" value="RCG33288.1"/>
    <property type="molecule type" value="Genomic_DNA"/>
</dbReference>
<reference evidence="1 2" key="1">
    <citation type="submission" date="2018-06" db="EMBL/GenBank/DDBJ databases">
        <title>Sphaerisporangium craniellae sp. nov., isolated from a marine sponge in the South China Sea.</title>
        <authorList>
            <person name="Li L."/>
        </authorList>
    </citation>
    <scope>NUCLEOTIDE SEQUENCE [LARGE SCALE GENOMIC DNA]</scope>
    <source>
        <strain evidence="1 2">CCTCC AA 208026</strain>
    </source>
</reference>
<dbReference type="Proteomes" id="UP000253094">
    <property type="component" value="Unassembled WGS sequence"/>
</dbReference>
<sequence length="229" mass="23314">MSGVPADAVLFDLDGTLVDTPGGMLRVLRAVLAEAGREVDGERLRVTIGRPLAASFAVLLGLPEDHPEVTRAAARARELFTELVIPHAAGLVYPGVPELLAALRAQGRALAVVTSKVRPSTEELLTAAGLLGAFDTLSCHGMTERGKPHADLALLAAGALGVPPGRCVVVGDAVDDMLMAGAAGMDGYGVGCGVATPEQLRRAGARAVLGSTAELAGVLGPRPLHPSLT</sequence>
<comment type="caution">
    <text evidence="1">The sequence shown here is derived from an EMBL/GenBank/DDBJ whole genome shotgun (WGS) entry which is preliminary data.</text>
</comment>
<dbReference type="NCBIfam" id="TIGR01549">
    <property type="entry name" value="HAD-SF-IA-v1"/>
    <property type="match status" value="1"/>
</dbReference>
<name>A0A367FSB7_9ACTN</name>
<dbReference type="GO" id="GO:0008967">
    <property type="term" value="F:phosphoglycolate phosphatase activity"/>
    <property type="evidence" value="ECO:0007669"/>
    <property type="project" value="TreeGrafter"/>
</dbReference>
<dbReference type="PANTHER" id="PTHR43434">
    <property type="entry name" value="PHOSPHOGLYCOLATE PHOSPHATASE"/>
    <property type="match status" value="1"/>
</dbReference>
<dbReference type="OrthoDB" id="9793014at2"/>
<dbReference type="SFLD" id="SFLDG01129">
    <property type="entry name" value="C1.5:_HAD__Beta-PGM__Phosphata"/>
    <property type="match status" value="1"/>
</dbReference>
<dbReference type="InterPro" id="IPR006439">
    <property type="entry name" value="HAD-SF_hydro_IA"/>
</dbReference>
<protein>
    <submittedName>
        <fullName evidence="1">HAD family hydrolase</fullName>
    </submittedName>
</protein>
<dbReference type="GO" id="GO:0006281">
    <property type="term" value="P:DNA repair"/>
    <property type="evidence" value="ECO:0007669"/>
    <property type="project" value="TreeGrafter"/>
</dbReference>
<dbReference type="InterPro" id="IPR050155">
    <property type="entry name" value="HAD-like_hydrolase_sf"/>
</dbReference>
<dbReference type="RefSeq" id="WP_114026951.1">
    <property type="nucleotide sequence ID" value="NZ_QOIL01000001.1"/>
</dbReference>
<dbReference type="InterPro" id="IPR023214">
    <property type="entry name" value="HAD_sf"/>
</dbReference>
<dbReference type="SFLD" id="SFLDS00003">
    <property type="entry name" value="Haloacid_Dehalogenase"/>
    <property type="match status" value="1"/>
</dbReference>